<evidence type="ECO:0000256" key="4">
    <source>
        <dbReference type="ARBA" id="ARBA00034617"/>
    </source>
</evidence>
<feature type="region of interest" description="Disordered" evidence="6">
    <location>
        <begin position="391"/>
        <end position="422"/>
    </location>
</feature>
<dbReference type="InterPro" id="IPR011545">
    <property type="entry name" value="DEAD/DEAH_box_helicase_dom"/>
</dbReference>
<feature type="compositionally biased region" description="Polar residues" evidence="6">
    <location>
        <begin position="655"/>
        <end position="672"/>
    </location>
</feature>
<evidence type="ECO:0000256" key="1">
    <source>
        <dbReference type="ARBA" id="ARBA00005446"/>
    </source>
</evidence>
<dbReference type="PROSITE" id="PS51192">
    <property type="entry name" value="HELICASE_ATP_BIND_1"/>
    <property type="match status" value="1"/>
</dbReference>
<evidence type="ECO:0000259" key="7">
    <source>
        <dbReference type="PROSITE" id="PS51192"/>
    </source>
</evidence>
<dbReference type="EMBL" id="JANAWD010000265">
    <property type="protein sequence ID" value="KAJ3482610.1"/>
    <property type="molecule type" value="Genomic_DNA"/>
</dbReference>
<evidence type="ECO:0000256" key="6">
    <source>
        <dbReference type="SAM" id="MobiDB-lite"/>
    </source>
</evidence>
<dbReference type="PROSITE" id="PS51194">
    <property type="entry name" value="HELICASE_CTER"/>
    <property type="match status" value="1"/>
</dbReference>
<reference evidence="9" key="1">
    <citation type="submission" date="2022-07" db="EMBL/GenBank/DDBJ databases">
        <title>Genome Sequence of Physisporinus lineatus.</title>
        <authorList>
            <person name="Buettner E."/>
        </authorList>
    </citation>
    <scope>NUCLEOTIDE SEQUENCE</scope>
    <source>
        <strain evidence="9">VT162</strain>
    </source>
</reference>
<dbReference type="GO" id="GO:0043138">
    <property type="term" value="F:3'-5' DNA helicase activity"/>
    <property type="evidence" value="ECO:0007669"/>
    <property type="project" value="UniProtKB-EC"/>
</dbReference>
<gene>
    <name evidence="9" type="ORF">NLI96_g6864</name>
</gene>
<dbReference type="InterPro" id="IPR014001">
    <property type="entry name" value="Helicase_ATP-bd"/>
</dbReference>
<name>A0AAD5V1X1_9APHY</name>
<organism evidence="9 10">
    <name type="scientific">Meripilus lineatus</name>
    <dbReference type="NCBI Taxonomy" id="2056292"/>
    <lineage>
        <taxon>Eukaryota</taxon>
        <taxon>Fungi</taxon>
        <taxon>Dikarya</taxon>
        <taxon>Basidiomycota</taxon>
        <taxon>Agaricomycotina</taxon>
        <taxon>Agaricomycetes</taxon>
        <taxon>Polyporales</taxon>
        <taxon>Meripilaceae</taxon>
        <taxon>Meripilus</taxon>
    </lineage>
</organism>
<dbReference type="SMART" id="SM00490">
    <property type="entry name" value="HELICc"/>
    <property type="match status" value="1"/>
</dbReference>
<evidence type="ECO:0000256" key="2">
    <source>
        <dbReference type="ARBA" id="ARBA00022741"/>
    </source>
</evidence>
<dbReference type="Pfam" id="PF00270">
    <property type="entry name" value="DEAD"/>
    <property type="match status" value="1"/>
</dbReference>
<dbReference type="SUPFAM" id="SSF52540">
    <property type="entry name" value="P-loop containing nucleoside triphosphate hydrolases"/>
    <property type="match status" value="1"/>
</dbReference>
<dbReference type="GO" id="GO:0005694">
    <property type="term" value="C:chromosome"/>
    <property type="evidence" value="ECO:0007669"/>
    <property type="project" value="TreeGrafter"/>
</dbReference>
<dbReference type="GO" id="GO:0009378">
    <property type="term" value="F:four-way junction helicase activity"/>
    <property type="evidence" value="ECO:0007669"/>
    <property type="project" value="TreeGrafter"/>
</dbReference>
<dbReference type="InterPro" id="IPR001650">
    <property type="entry name" value="Helicase_C-like"/>
</dbReference>
<dbReference type="SMART" id="SM00487">
    <property type="entry name" value="DEXDc"/>
    <property type="match status" value="1"/>
</dbReference>
<dbReference type="Proteomes" id="UP001212997">
    <property type="component" value="Unassembled WGS sequence"/>
</dbReference>
<dbReference type="Gene3D" id="3.40.50.300">
    <property type="entry name" value="P-loop containing nucleotide triphosphate hydrolases"/>
    <property type="match status" value="2"/>
</dbReference>
<dbReference type="GO" id="GO:0003676">
    <property type="term" value="F:nucleic acid binding"/>
    <property type="evidence" value="ECO:0007669"/>
    <property type="project" value="InterPro"/>
</dbReference>
<sequence>MPTFVPKSRRNFKSGHVVGNAKLPNQSIPKGQDVIIDVGTGMGKTLAFFIPLLFSRGKIQIIVTALNVLGKQNVDQLEKAGISAISISADTATHDNFRAIEDGKHQVVIVSPEQIMKPGGGFEKLFKKADFTSRIISVVFDEAHCINGHVPFVLASATFSYPILKDVKELLRIRSDNVRHIRRSNDRHNIRIGVQRIKHALDSFLDLAFLIPEGWKEGDPVPLKFVVFFDNIGEAVHAGKFLRKRLPLEYRHKVKWFHADMSPRFKEEQMEKLRTGEIWGLCATDSFGMGVDLPDIFLVIQWRMTCSMCTLWQRLGRAVRHLGLKGVGLVFVEARYFDSEKNKPPDGQAKKRKASKPKATSEGSSKRARVGASETQPNVVVLAPSINTVMTRDVSEGREDGPEASMLKDIQASRTPESDLLDEHTTAVPSEMTQKEKEETLRALYKESQKKSQTKAVVKKKIQELDPELQDFVNAKGRDLRCRRAPIRLYFNSDQTESDHRQCEDSTPEGCTRCRVIAPDPCCDIHNPELFTSYTAMAPPRPTVRRRTALEQYSRGQADYDLLDALEMWRDDTATKVFSAGIVHDLGGCVVLPDETLDRIVDCAHFGKLTTLEDLKRETRWIDASKYGTIILDLVKDHAPTPPQPQVAQTDPPANVNQIGTAGTSKPASKQGTPKRCTACGLSGHNRSNKRECARHPNFIGHSRASENIPPPAPPSAAPAIPPPPPLTSSILPPPTSSSFIFYTPQMPPSAPAHSDLRSMITPPTSRFTFTEEGSRSR</sequence>
<keyword evidence="10" id="KW-1185">Reference proteome</keyword>
<evidence type="ECO:0000259" key="8">
    <source>
        <dbReference type="PROSITE" id="PS51194"/>
    </source>
</evidence>
<comment type="similarity">
    <text evidence="1">Belongs to the helicase family. RecQ subfamily.</text>
</comment>
<evidence type="ECO:0000256" key="3">
    <source>
        <dbReference type="ARBA" id="ARBA00022840"/>
    </source>
</evidence>
<feature type="compositionally biased region" description="Pro residues" evidence="6">
    <location>
        <begin position="709"/>
        <end position="736"/>
    </location>
</feature>
<feature type="region of interest" description="Disordered" evidence="6">
    <location>
        <begin position="701"/>
        <end position="778"/>
    </location>
</feature>
<dbReference type="GO" id="GO:0005737">
    <property type="term" value="C:cytoplasm"/>
    <property type="evidence" value="ECO:0007669"/>
    <property type="project" value="TreeGrafter"/>
</dbReference>
<feature type="domain" description="Helicase C-terminal" evidence="8">
    <location>
        <begin position="206"/>
        <end position="364"/>
    </location>
</feature>
<feature type="domain" description="Helicase ATP-binding" evidence="7">
    <location>
        <begin position="25"/>
        <end position="177"/>
    </location>
</feature>
<keyword evidence="3" id="KW-0067">ATP-binding</keyword>
<dbReference type="PANTHER" id="PTHR13710:SF154">
    <property type="entry name" value="RECQ HELICASE, PUTATIVE (AFU_ORTHOLOGUE AFUA_6G14720)-RELATED"/>
    <property type="match status" value="1"/>
</dbReference>
<accession>A0AAD5V1X1</accession>
<evidence type="ECO:0000313" key="9">
    <source>
        <dbReference type="EMBL" id="KAJ3482610.1"/>
    </source>
</evidence>
<evidence type="ECO:0000256" key="5">
    <source>
        <dbReference type="ARBA" id="ARBA00034808"/>
    </source>
</evidence>
<comment type="caution">
    <text evidence="9">The sequence shown here is derived from an EMBL/GenBank/DDBJ whole genome shotgun (WGS) entry which is preliminary data.</text>
</comment>
<dbReference type="EC" id="5.6.2.4" evidence="5"/>
<keyword evidence="2" id="KW-0547">Nucleotide-binding</keyword>
<dbReference type="InterPro" id="IPR027417">
    <property type="entry name" value="P-loop_NTPase"/>
</dbReference>
<feature type="region of interest" description="Disordered" evidence="6">
    <location>
        <begin position="341"/>
        <end position="377"/>
    </location>
</feature>
<dbReference type="PANTHER" id="PTHR13710">
    <property type="entry name" value="DNA HELICASE RECQ FAMILY MEMBER"/>
    <property type="match status" value="1"/>
</dbReference>
<protein>
    <recommendedName>
        <fullName evidence="5">DNA 3'-5' helicase</fullName>
        <ecNumber evidence="5">5.6.2.4</ecNumber>
    </recommendedName>
</protein>
<comment type="catalytic activity">
    <reaction evidence="4">
        <text>Couples ATP hydrolysis with the unwinding of duplex DNA by translocating in the 3'-5' direction.</text>
        <dbReference type="EC" id="5.6.2.4"/>
    </reaction>
</comment>
<dbReference type="GO" id="GO:0005524">
    <property type="term" value="F:ATP binding"/>
    <property type="evidence" value="ECO:0007669"/>
    <property type="project" value="UniProtKB-KW"/>
</dbReference>
<dbReference type="AlphaFoldDB" id="A0AAD5V1X1"/>
<dbReference type="GO" id="GO:0000724">
    <property type="term" value="P:double-strand break repair via homologous recombination"/>
    <property type="evidence" value="ECO:0007669"/>
    <property type="project" value="TreeGrafter"/>
</dbReference>
<dbReference type="Pfam" id="PF00271">
    <property type="entry name" value="Helicase_C"/>
    <property type="match status" value="1"/>
</dbReference>
<proteinExistence type="inferred from homology"/>
<feature type="region of interest" description="Disordered" evidence="6">
    <location>
        <begin position="637"/>
        <end position="675"/>
    </location>
</feature>
<evidence type="ECO:0000313" key="10">
    <source>
        <dbReference type="Proteomes" id="UP001212997"/>
    </source>
</evidence>